<evidence type="ECO:0000256" key="9">
    <source>
        <dbReference type="ARBA" id="ARBA00023235"/>
    </source>
</evidence>
<dbReference type="PANTHER" id="PTHR30153:SF2">
    <property type="entry name" value="REPLICATIVE DNA HELICASE"/>
    <property type="match status" value="1"/>
</dbReference>
<dbReference type="Pfam" id="PF00772">
    <property type="entry name" value="DnaB"/>
    <property type="match status" value="1"/>
</dbReference>
<dbReference type="OrthoDB" id="9773982at2"/>
<keyword evidence="6 13" id="KW-0347">Helicase</keyword>
<evidence type="ECO:0000259" key="14">
    <source>
        <dbReference type="PROSITE" id="PS51199"/>
    </source>
</evidence>
<dbReference type="NCBIfam" id="NF004384">
    <property type="entry name" value="PRK05748.1"/>
    <property type="match status" value="1"/>
</dbReference>
<dbReference type="SUPFAM" id="SSF48024">
    <property type="entry name" value="N-terminal domain of DnaB helicase"/>
    <property type="match status" value="1"/>
</dbReference>
<dbReference type="CDD" id="cd00984">
    <property type="entry name" value="DnaB_C"/>
    <property type="match status" value="1"/>
</dbReference>
<evidence type="ECO:0000256" key="10">
    <source>
        <dbReference type="ARBA" id="ARBA00044932"/>
    </source>
</evidence>
<keyword evidence="7 13" id="KW-0067">ATP-binding</keyword>
<evidence type="ECO:0000256" key="7">
    <source>
        <dbReference type="ARBA" id="ARBA00022840"/>
    </source>
</evidence>
<dbReference type="Pfam" id="PF03796">
    <property type="entry name" value="DnaB_C"/>
    <property type="match status" value="1"/>
</dbReference>
<organism evidence="15 16">
    <name type="scientific">Taylorella asinigenitalis (strain MCE3)</name>
    <dbReference type="NCBI Taxonomy" id="1008459"/>
    <lineage>
        <taxon>Bacteria</taxon>
        <taxon>Pseudomonadati</taxon>
        <taxon>Pseudomonadota</taxon>
        <taxon>Betaproteobacteria</taxon>
        <taxon>Burkholderiales</taxon>
        <taxon>Alcaligenaceae</taxon>
        <taxon>Taylorella</taxon>
    </lineage>
</organism>
<comment type="catalytic activity">
    <reaction evidence="11 13">
        <text>ATP + H2O = ADP + phosphate + H(+)</text>
        <dbReference type="Rhea" id="RHEA:13065"/>
        <dbReference type="ChEBI" id="CHEBI:15377"/>
        <dbReference type="ChEBI" id="CHEBI:15378"/>
        <dbReference type="ChEBI" id="CHEBI:30616"/>
        <dbReference type="ChEBI" id="CHEBI:43474"/>
        <dbReference type="ChEBI" id="CHEBI:456216"/>
        <dbReference type="EC" id="5.6.2.3"/>
    </reaction>
</comment>
<dbReference type="InterPro" id="IPR027417">
    <property type="entry name" value="P-loop_NTPase"/>
</dbReference>
<keyword evidence="9" id="KW-0413">Isomerase</keyword>
<dbReference type="GO" id="GO:0003677">
    <property type="term" value="F:DNA binding"/>
    <property type="evidence" value="ECO:0007669"/>
    <property type="project" value="UniProtKB-UniRule"/>
</dbReference>
<dbReference type="AlphaFoldDB" id="G4Q9U8"/>
<dbReference type="InterPro" id="IPR007694">
    <property type="entry name" value="DNA_helicase_DnaB-like_C"/>
</dbReference>
<keyword evidence="2 13" id="KW-0639">Primosome</keyword>
<dbReference type="HOGENOM" id="CLU_005373_0_0_4"/>
<dbReference type="GO" id="GO:0043139">
    <property type="term" value="F:5'-3' DNA helicase activity"/>
    <property type="evidence" value="ECO:0007669"/>
    <property type="project" value="UniProtKB-EC"/>
</dbReference>
<dbReference type="FunFam" id="1.10.860.10:FF:000001">
    <property type="entry name" value="Replicative DNA helicase"/>
    <property type="match status" value="1"/>
</dbReference>
<dbReference type="EC" id="5.6.2.3" evidence="12 13"/>
<evidence type="ECO:0000256" key="11">
    <source>
        <dbReference type="ARBA" id="ARBA00048954"/>
    </source>
</evidence>
<dbReference type="NCBIfam" id="TIGR00665">
    <property type="entry name" value="DnaB"/>
    <property type="match status" value="1"/>
</dbReference>
<dbReference type="Gene3D" id="3.40.50.300">
    <property type="entry name" value="P-loop containing nucleotide triphosphate hydrolases"/>
    <property type="match status" value="1"/>
</dbReference>
<dbReference type="SUPFAM" id="SSF52540">
    <property type="entry name" value="P-loop containing nucleoside triphosphate hydrolases"/>
    <property type="match status" value="1"/>
</dbReference>
<dbReference type="GO" id="GO:0006269">
    <property type="term" value="P:DNA replication, synthesis of primer"/>
    <property type="evidence" value="ECO:0007669"/>
    <property type="project" value="UniProtKB-UniRule"/>
</dbReference>
<dbReference type="GO" id="GO:0005524">
    <property type="term" value="F:ATP binding"/>
    <property type="evidence" value="ECO:0007669"/>
    <property type="project" value="UniProtKB-UniRule"/>
</dbReference>
<dbReference type="PANTHER" id="PTHR30153">
    <property type="entry name" value="REPLICATIVE DNA HELICASE DNAB"/>
    <property type="match status" value="1"/>
</dbReference>
<dbReference type="GO" id="GO:0005829">
    <property type="term" value="C:cytosol"/>
    <property type="evidence" value="ECO:0007669"/>
    <property type="project" value="TreeGrafter"/>
</dbReference>
<dbReference type="GO" id="GO:0016887">
    <property type="term" value="F:ATP hydrolysis activity"/>
    <property type="evidence" value="ECO:0007669"/>
    <property type="project" value="RHEA"/>
</dbReference>
<reference evidence="15 16" key="2">
    <citation type="journal article" date="2012" name="PLoS ONE">
        <title>Genomic characterization of the taylorella genus.</title>
        <authorList>
            <person name="Hebert L."/>
            <person name="Moumen B."/>
            <person name="Pons N."/>
            <person name="Duquesne F."/>
            <person name="Breuil M.F."/>
            <person name="Goux D."/>
            <person name="Batto J.M."/>
            <person name="Laugier C."/>
            <person name="Renault P."/>
            <person name="Petry S."/>
        </authorList>
    </citation>
    <scope>NUCLEOTIDE SEQUENCE [LARGE SCALE GENOMIC DNA]</scope>
    <source>
        <strain evidence="15 16">MCE3</strain>
    </source>
</reference>
<dbReference type="EMBL" id="CP003059">
    <property type="protein sequence ID" value="AEP36867.1"/>
    <property type="molecule type" value="Genomic_DNA"/>
</dbReference>
<evidence type="ECO:0000256" key="2">
    <source>
        <dbReference type="ARBA" id="ARBA00022515"/>
    </source>
</evidence>
<evidence type="ECO:0000256" key="12">
    <source>
        <dbReference type="NCBIfam" id="TIGR00665"/>
    </source>
</evidence>
<evidence type="ECO:0000256" key="1">
    <source>
        <dbReference type="ARBA" id="ARBA00008428"/>
    </source>
</evidence>
<keyword evidence="16" id="KW-1185">Reference proteome</keyword>
<dbReference type="InterPro" id="IPR003593">
    <property type="entry name" value="AAA+_ATPase"/>
</dbReference>
<dbReference type="STRING" id="1008459.TASI_1113"/>
<dbReference type="PROSITE" id="PS51199">
    <property type="entry name" value="SF4_HELICASE"/>
    <property type="match status" value="1"/>
</dbReference>
<dbReference type="Gene3D" id="1.10.860.10">
    <property type="entry name" value="DNAb Helicase, Chain A"/>
    <property type="match status" value="1"/>
</dbReference>
<reference key="1">
    <citation type="submission" date="2011-09" db="EMBL/GenBank/DDBJ databases">
        <title>Genomic characterization of the Taylorella genus.</title>
        <authorList>
            <person name="Hebert L."/>
            <person name="Moumen B."/>
            <person name="Pons N."/>
            <person name="Duquesne F."/>
            <person name="Breuil M.-F."/>
            <person name="Goux D."/>
            <person name="Batto J.-M."/>
            <person name="Renault P."/>
            <person name="Laugier C."/>
            <person name="Petry S."/>
        </authorList>
    </citation>
    <scope>NUCLEOTIDE SEQUENCE</scope>
    <source>
        <strain>MCE3</strain>
    </source>
</reference>
<dbReference type="Proteomes" id="UP000009284">
    <property type="component" value="Chromosome"/>
</dbReference>
<dbReference type="eggNOG" id="COG0305">
    <property type="taxonomic scope" value="Bacteria"/>
</dbReference>
<accession>G4Q9U8</accession>
<sequence>MHSEYSGPPVIESDSITEDTALKLPPQSEEAEQSLIGSLLINQDAFDLVSSIITDDDFYFSNHRIIWEHIRKLHSIDRPVDSITVFNALKNSDKDEQVGGFEYLQKLAFNTPSAQNAVRYADIVREKSILRNLISASESTIDESYHPQGKDANTILVDAEAKILDIAQHVSNKTSDFKQLNEVMASVLDEVEILSTRKDKSVITGLKTGFTDLDRMTTGLHPGQLIIVAGRPAMGKTSLAMNIVESIAINEKKPVAVFSMEMDASQLVQRMLGSLARIDHIKIRTGNLGNSDWPNITEAAKKLRDAKIYIDESPVLNPLDIRARARRLKAREGSLGLIMVDYLQLMSGTNKRSDNRVAEISEISRSLKQLARELECPIIALSQLNRSLEHRADKRPIMSDLRESGAIEQDADTILFIYRDEVYNPDSLEKGFAEIIIGKQRAGPIGTVRLAFVKEITKFENALKETAYGLDGPNSY</sequence>
<comment type="function">
    <text evidence="10 13">The main replicative DNA helicase, it participates in initiation and elongation during chromosome replication. Travels ahead of the DNA replisome, separating dsDNA into templates for DNA synthesis. A processive ATP-dependent 5'-3' DNA helicase it has DNA-dependent ATPase activity.</text>
</comment>
<evidence type="ECO:0000256" key="3">
    <source>
        <dbReference type="ARBA" id="ARBA00022705"/>
    </source>
</evidence>
<dbReference type="FunFam" id="3.40.50.300:FF:000076">
    <property type="entry name" value="Replicative DNA helicase"/>
    <property type="match status" value="1"/>
</dbReference>
<dbReference type="GO" id="GO:1990077">
    <property type="term" value="C:primosome complex"/>
    <property type="evidence" value="ECO:0007669"/>
    <property type="project" value="UniProtKB-UniRule"/>
</dbReference>
<name>G4Q9U8_TAYAM</name>
<evidence type="ECO:0000256" key="8">
    <source>
        <dbReference type="ARBA" id="ARBA00023125"/>
    </source>
</evidence>
<evidence type="ECO:0000256" key="5">
    <source>
        <dbReference type="ARBA" id="ARBA00022801"/>
    </source>
</evidence>
<evidence type="ECO:0000256" key="4">
    <source>
        <dbReference type="ARBA" id="ARBA00022741"/>
    </source>
</evidence>
<protein>
    <recommendedName>
        <fullName evidence="12 13">Replicative DNA helicase</fullName>
        <ecNumber evidence="12 13">5.6.2.3</ecNumber>
    </recommendedName>
</protein>
<gene>
    <name evidence="15" type="ordered locus">TASI_1113</name>
</gene>
<dbReference type="GO" id="GO:0042802">
    <property type="term" value="F:identical protein binding"/>
    <property type="evidence" value="ECO:0007669"/>
    <property type="project" value="UniProtKB-ARBA"/>
</dbReference>
<dbReference type="InterPro" id="IPR036185">
    <property type="entry name" value="DNA_heli_DnaB-like_N_sf"/>
</dbReference>
<evidence type="ECO:0000256" key="13">
    <source>
        <dbReference type="RuleBase" id="RU362085"/>
    </source>
</evidence>
<comment type="similarity">
    <text evidence="1 13">Belongs to the helicase family. DnaB subfamily.</text>
</comment>
<dbReference type="KEGG" id="tas:TASI_1113"/>
<dbReference type="InterPro" id="IPR007693">
    <property type="entry name" value="DNA_helicase_DnaB-like_N"/>
</dbReference>
<keyword evidence="5 13" id="KW-0378">Hydrolase</keyword>
<evidence type="ECO:0000256" key="6">
    <source>
        <dbReference type="ARBA" id="ARBA00022806"/>
    </source>
</evidence>
<evidence type="ECO:0000313" key="16">
    <source>
        <dbReference type="Proteomes" id="UP000009284"/>
    </source>
</evidence>
<proteinExistence type="inferred from homology"/>
<keyword evidence="3 13" id="KW-0235">DNA replication</keyword>
<dbReference type="InterPro" id="IPR016136">
    <property type="entry name" value="DNA_helicase_N/primase_C"/>
</dbReference>
<keyword evidence="4 13" id="KW-0547">Nucleotide-binding</keyword>
<dbReference type="InterPro" id="IPR007692">
    <property type="entry name" value="DNA_helicase_DnaB"/>
</dbReference>
<keyword evidence="8 13" id="KW-0238">DNA-binding</keyword>
<feature type="domain" description="SF4 helicase" evidence="14">
    <location>
        <begin position="199"/>
        <end position="466"/>
    </location>
</feature>
<dbReference type="SMART" id="SM00382">
    <property type="entry name" value="AAA"/>
    <property type="match status" value="1"/>
</dbReference>
<evidence type="ECO:0000313" key="15">
    <source>
        <dbReference type="EMBL" id="AEP36867.1"/>
    </source>
</evidence>
<dbReference type="RefSeq" id="WP_014111762.1">
    <property type="nucleotide sequence ID" value="NC_016043.1"/>
</dbReference>